<evidence type="ECO:0000256" key="1">
    <source>
        <dbReference type="SAM" id="MobiDB-lite"/>
    </source>
</evidence>
<proteinExistence type="predicted"/>
<evidence type="ECO:0000313" key="2">
    <source>
        <dbReference type="EMBL" id="MCI86668.1"/>
    </source>
</evidence>
<dbReference type="AlphaFoldDB" id="A0A392VE63"/>
<comment type="caution">
    <text evidence="2">The sequence shown here is derived from an EMBL/GenBank/DDBJ whole genome shotgun (WGS) entry which is preliminary data.</text>
</comment>
<sequence length="33" mass="3804">MDLVGYTDSNWRGDKDDRNSAATSFCMEEHQSH</sequence>
<feature type="non-terminal residue" evidence="2">
    <location>
        <position position="33"/>
    </location>
</feature>
<keyword evidence="3" id="KW-1185">Reference proteome</keyword>
<protein>
    <submittedName>
        <fullName evidence="2">Uncharacterized protein</fullName>
    </submittedName>
</protein>
<dbReference type="Proteomes" id="UP000265520">
    <property type="component" value="Unassembled WGS sequence"/>
</dbReference>
<evidence type="ECO:0000313" key="3">
    <source>
        <dbReference type="Proteomes" id="UP000265520"/>
    </source>
</evidence>
<reference evidence="2 3" key="1">
    <citation type="journal article" date="2018" name="Front. Plant Sci.">
        <title>Red Clover (Trifolium pratense) and Zigzag Clover (T. medium) - A Picture of Genomic Similarities and Differences.</title>
        <authorList>
            <person name="Dluhosova J."/>
            <person name="Istvanek J."/>
            <person name="Nedelnik J."/>
            <person name="Repkova J."/>
        </authorList>
    </citation>
    <scope>NUCLEOTIDE SEQUENCE [LARGE SCALE GENOMIC DNA]</scope>
    <source>
        <strain evidence="3">cv. 10/8</strain>
        <tissue evidence="2">Leaf</tissue>
    </source>
</reference>
<organism evidence="2 3">
    <name type="scientific">Trifolium medium</name>
    <dbReference type="NCBI Taxonomy" id="97028"/>
    <lineage>
        <taxon>Eukaryota</taxon>
        <taxon>Viridiplantae</taxon>
        <taxon>Streptophyta</taxon>
        <taxon>Embryophyta</taxon>
        <taxon>Tracheophyta</taxon>
        <taxon>Spermatophyta</taxon>
        <taxon>Magnoliopsida</taxon>
        <taxon>eudicotyledons</taxon>
        <taxon>Gunneridae</taxon>
        <taxon>Pentapetalae</taxon>
        <taxon>rosids</taxon>
        <taxon>fabids</taxon>
        <taxon>Fabales</taxon>
        <taxon>Fabaceae</taxon>
        <taxon>Papilionoideae</taxon>
        <taxon>50 kb inversion clade</taxon>
        <taxon>NPAAA clade</taxon>
        <taxon>Hologalegina</taxon>
        <taxon>IRL clade</taxon>
        <taxon>Trifolieae</taxon>
        <taxon>Trifolium</taxon>
    </lineage>
</organism>
<accession>A0A392VE63</accession>
<name>A0A392VE63_9FABA</name>
<feature type="region of interest" description="Disordered" evidence="1">
    <location>
        <begin position="1"/>
        <end position="33"/>
    </location>
</feature>
<dbReference type="EMBL" id="LXQA011146802">
    <property type="protein sequence ID" value="MCI86668.1"/>
    <property type="molecule type" value="Genomic_DNA"/>
</dbReference>